<keyword evidence="15" id="KW-0131">Cell cycle</keyword>
<dbReference type="Pfam" id="PF02984">
    <property type="entry name" value="Cyclin_C"/>
    <property type="match status" value="1"/>
</dbReference>
<dbReference type="EMBL" id="WSZM01000435">
    <property type="protein sequence ID" value="KAF4033074.1"/>
    <property type="molecule type" value="Genomic_DNA"/>
</dbReference>
<dbReference type="Pfam" id="PF00069">
    <property type="entry name" value="Pkinase"/>
    <property type="match status" value="1"/>
</dbReference>
<comment type="subcellular location">
    <subcellularLocation>
        <location evidence="1">Cytoplasm</location>
        <location evidence="1">Cytoskeleton</location>
        <location evidence="1">Microtubule organizing center</location>
        <location evidence="1">Centrosome</location>
        <location evidence="1">Centriole</location>
    </subcellularLocation>
    <subcellularLocation>
        <location evidence="2">Cytoplasm</location>
        <location evidence="2">Perinuclear region</location>
    </subcellularLocation>
</comment>
<evidence type="ECO:0000256" key="3">
    <source>
        <dbReference type="ARBA" id="ARBA00006485"/>
    </source>
</evidence>
<feature type="domain" description="Protein kinase" evidence="22">
    <location>
        <begin position="92"/>
        <end position="385"/>
    </location>
</feature>
<evidence type="ECO:0000256" key="13">
    <source>
        <dbReference type="ARBA" id="ARBA00023127"/>
    </source>
</evidence>
<dbReference type="Proteomes" id="UP000602510">
    <property type="component" value="Unassembled WGS sequence"/>
</dbReference>
<evidence type="ECO:0000256" key="17">
    <source>
        <dbReference type="ARBA" id="ARBA00039612"/>
    </source>
</evidence>
<dbReference type="InterPro" id="IPR036047">
    <property type="entry name" value="F-box-like_dom_sf"/>
</dbReference>
<dbReference type="GO" id="GO:0005524">
    <property type="term" value="F:ATP binding"/>
    <property type="evidence" value="ECO:0007669"/>
    <property type="project" value="UniProtKB-KW"/>
</dbReference>
<dbReference type="GO" id="GO:0010389">
    <property type="term" value="P:regulation of G2/M transition of mitotic cell cycle"/>
    <property type="evidence" value="ECO:0007669"/>
    <property type="project" value="TreeGrafter"/>
</dbReference>
<evidence type="ECO:0000256" key="16">
    <source>
        <dbReference type="ARBA" id="ARBA00038543"/>
    </source>
</evidence>
<keyword evidence="11" id="KW-0418">Kinase</keyword>
<keyword evidence="12" id="KW-0067">ATP-binding</keyword>
<dbReference type="EC" id="2.7.11.22" evidence="4"/>
<dbReference type="InterPro" id="IPR050108">
    <property type="entry name" value="CDK"/>
</dbReference>
<evidence type="ECO:0000256" key="1">
    <source>
        <dbReference type="ARBA" id="ARBA00004114"/>
    </source>
</evidence>
<dbReference type="Pfam" id="PF00134">
    <property type="entry name" value="Cyclin_N"/>
    <property type="match status" value="1"/>
</dbReference>
<evidence type="ECO:0000256" key="14">
    <source>
        <dbReference type="ARBA" id="ARBA00023212"/>
    </source>
</evidence>
<dbReference type="GO" id="GO:0007165">
    <property type="term" value="P:signal transduction"/>
    <property type="evidence" value="ECO:0007669"/>
    <property type="project" value="TreeGrafter"/>
</dbReference>
<dbReference type="GO" id="GO:0005634">
    <property type="term" value="C:nucleus"/>
    <property type="evidence" value="ECO:0007669"/>
    <property type="project" value="TreeGrafter"/>
</dbReference>
<comment type="catalytic activity">
    <reaction evidence="20">
        <text>L-threonyl-[protein] + ATP = O-phospho-L-threonyl-[protein] + ADP + H(+)</text>
        <dbReference type="Rhea" id="RHEA:46608"/>
        <dbReference type="Rhea" id="RHEA-COMP:11060"/>
        <dbReference type="Rhea" id="RHEA-COMP:11605"/>
        <dbReference type="ChEBI" id="CHEBI:15378"/>
        <dbReference type="ChEBI" id="CHEBI:30013"/>
        <dbReference type="ChEBI" id="CHEBI:30616"/>
        <dbReference type="ChEBI" id="CHEBI:61977"/>
        <dbReference type="ChEBI" id="CHEBI:456216"/>
        <dbReference type="EC" id="2.7.11.22"/>
    </reaction>
</comment>
<evidence type="ECO:0000256" key="8">
    <source>
        <dbReference type="ARBA" id="ARBA00022618"/>
    </source>
</evidence>
<evidence type="ECO:0000313" key="24">
    <source>
        <dbReference type="Proteomes" id="UP000602510"/>
    </source>
</evidence>
<dbReference type="SMART" id="SM01332">
    <property type="entry name" value="Cyclin_C"/>
    <property type="match status" value="1"/>
</dbReference>
<dbReference type="AlphaFoldDB" id="A0A833SWH0"/>
<dbReference type="InterPro" id="IPR013763">
    <property type="entry name" value="Cyclin-like_dom"/>
</dbReference>
<proteinExistence type="inferred from homology"/>
<dbReference type="GO" id="GO:0000307">
    <property type="term" value="C:cyclin-dependent protein kinase holoenzyme complex"/>
    <property type="evidence" value="ECO:0007669"/>
    <property type="project" value="TreeGrafter"/>
</dbReference>
<comment type="similarity">
    <text evidence="3">Belongs to the protein kinase superfamily. CMGC Ser/Thr protein kinase family. CDC2/CDKX subfamily.</text>
</comment>
<dbReference type="Gene3D" id="3.30.200.20">
    <property type="entry name" value="Phosphorylase Kinase, domain 1"/>
    <property type="match status" value="1"/>
</dbReference>
<evidence type="ECO:0000256" key="4">
    <source>
        <dbReference type="ARBA" id="ARBA00012425"/>
    </source>
</evidence>
<dbReference type="InterPro" id="IPR036915">
    <property type="entry name" value="Cyclin-like_sf"/>
</dbReference>
<name>A0A833SWH0_PHYIN</name>
<dbReference type="InterPro" id="IPR004367">
    <property type="entry name" value="Cyclin_C-dom"/>
</dbReference>
<evidence type="ECO:0000313" key="23">
    <source>
        <dbReference type="EMBL" id="KAF4033074.1"/>
    </source>
</evidence>
<comment type="catalytic activity">
    <reaction evidence="21">
        <text>L-seryl-[protein] + ATP = O-phospho-L-seryl-[protein] + ADP + H(+)</text>
        <dbReference type="Rhea" id="RHEA:17989"/>
        <dbReference type="Rhea" id="RHEA-COMP:9863"/>
        <dbReference type="Rhea" id="RHEA-COMP:11604"/>
        <dbReference type="ChEBI" id="CHEBI:15378"/>
        <dbReference type="ChEBI" id="CHEBI:29999"/>
        <dbReference type="ChEBI" id="CHEBI:30616"/>
        <dbReference type="ChEBI" id="CHEBI:83421"/>
        <dbReference type="ChEBI" id="CHEBI:456216"/>
        <dbReference type="EC" id="2.7.11.22"/>
    </reaction>
</comment>
<dbReference type="GO" id="GO:0048471">
    <property type="term" value="C:perinuclear region of cytoplasm"/>
    <property type="evidence" value="ECO:0007669"/>
    <property type="project" value="UniProtKB-SubCell"/>
</dbReference>
<dbReference type="InterPro" id="IPR006671">
    <property type="entry name" value="Cyclin_N"/>
</dbReference>
<evidence type="ECO:0000256" key="11">
    <source>
        <dbReference type="ARBA" id="ARBA00022777"/>
    </source>
</evidence>
<dbReference type="Gene3D" id="1.20.1280.50">
    <property type="match status" value="1"/>
</dbReference>
<accession>A0A833SWH0</accession>
<evidence type="ECO:0000256" key="6">
    <source>
        <dbReference type="ARBA" id="ARBA00022490"/>
    </source>
</evidence>
<evidence type="ECO:0000256" key="7">
    <source>
        <dbReference type="ARBA" id="ARBA00022527"/>
    </source>
</evidence>
<dbReference type="SUPFAM" id="SSF56112">
    <property type="entry name" value="Protein kinase-like (PK-like)"/>
    <property type="match status" value="1"/>
</dbReference>
<dbReference type="FunFam" id="1.10.510.10:FF:000574">
    <property type="entry name" value="Cell division related protein kinase 2"/>
    <property type="match status" value="1"/>
</dbReference>
<dbReference type="GO" id="GO:0010468">
    <property type="term" value="P:regulation of gene expression"/>
    <property type="evidence" value="ECO:0007669"/>
    <property type="project" value="TreeGrafter"/>
</dbReference>
<keyword evidence="24" id="KW-1185">Reference proteome</keyword>
<dbReference type="InterPro" id="IPR001810">
    <property type="entry name" value="F-box_dom"/>
</dbReference>
<keyword evidence="9" id="KW-0808">Transferase</keyword>
<evidence type="ECO:0000256" key="21">
    <source>
        <dbReference type="ARBA" id="ARBA00048367"/>
    </source>
</evidence>
<evidence type="ECO:0000256" key="12">
    <source>
        <dbReference type="ARBA" id="ARBA00022840"/>
    </source>
</evidence>
<dbReference type="PROSITE" id="PS50011">
    <property type="entry name" value="PROTEIN_KINASE_DOM"/>
    <property type="match status" value="1"/>
</dbReference>
<evidence type="ECO:0000256" key="10">
    <source>
        <dbReference type="ARBA" id="ARBA00022741"/>
    </source>
</evidence>
<dbReference type="InterPro" id="IPR011009">
    <property type="entry name" value="Kinase-like_dom_sf"/>
</dbReference>
<dbReference type="SUPFAM" id="SSF81383">
    <property type="entry name" value="F-box domain"/>
    <property type="match status" value="1"/>
</dbReference>
<dbReference type="CDD" id="cd20537">
    <property type="entry name" value="CYCLIN_CCNO-like_rpt2"/>
    <property type="match status" value="1"/>
</dbReference>
<comment type="subunit">
    <text evidence="16">May form a complex composed of at least the catalytic subunit CRK2 and a cyclin.</text>
</comment>
<evidence type="ECO:0000256" key="2">
    <source>
        <dbReference type="ARBA" id="ARBA00004556"/>
    </source>
</evidence>
<dbReference type="GO" id="GO:0051301">
    <property type="term" value="P:cell division"/>
    <property type="evidence" value="ECO:0007669"/>
    <property type="project" value="UniProtKB-KW"/>
</dbReference>
<dbReference type="FunFam" id="1.10.472.10:FF:000001">
    <property type="entry name" value="G2/mitotic-specific cyclin"/>
    <property type="match status" value="1"/>
</dbReference>
<dbReference type="Gene3D" id="1.10.510.10">
    <property type="entry name" value="Transferase(Phosphotransferase) domain 1"/>
    <property type="match status" value="1"/>
</dbReference>
<gene>
    <name evidence="23" type="ORF">GN244_ATG14958</name>
</gene>
<keyword evidence="14" id="KW-0206">Cytoskeleton</keyword>
<evidence type="ECO:0000256" key="15">
    <source>
        <dbReference type="ARBA" id="ARBA00023306"/>
    </source>
</evidence>
<dbReference type="GO" id="GO:0000082">
    <property type="term" value="P:G1/S transition of mitotic cell cycle"/>
    <property type="evidence" value="ECO:0007669"/>
    <property type="project" value="TreeGrafter"/>
</dbReference>
<dbReference type="GO" id="GO:0005814">
    <property type="term" value="C:centriole"/>
    <property type="evidence" value="ECO:0007669"/>
    <property type="project" value="UniProtKB-SubCell"/>
</dbReference>
<keyword evidence="10" id="KW-0547">Nucleotide-binding</keyword>
<dbReference type="Pfam" id="PF12937">
    <property type="entry name" value="F-box-like"/>
    <property type="match status" value="1"/>
</dbReference>
<dbReference type="GO" id="GO:0030332">
    <property type="term" value="F:cyclin binding"/>
    <property type="evidence" value="ECO:0007669"/>
    <property type="project" value="TreeGrafter"/>
</dbReference>
<sequence>MERNNLLLRSLRGCSVTKGRLGHVQQGLVIVEQKGDGVEKVLLQIFSFLLTVQDLESMTLVSKKWRELTDEQELYRPFPSVTPDGSVNWINFKKLSFKCEGSEGECFKCLERSTCRVLAMKKTRILPEEEGVPYYMIRELGLLKGTTHDHITSLEIVSLVKDELHMFFPYVDRTLDDVIYPTGSCEDGRVLPEPVIRKLLYQLLDAVAYCHRRGVLHRNLKPRHLLIQMSEEGNLSDATLQISDFALARAIGIPGQAYTDEVVTRWYRAPELLMGVVEYSSAVDMWSVGCIFAEMIRGEALFTGVSEIDQLFQIFSKLSTPTLETWPGFSSLPNYQFEFPHFERRPTATLFPDASDLGIDLLAKLLTYNPNERILAEEALGNPYFFDVTPVFFPVKVKDCMSQMWRAVTRMWSPTPQHLALFHSYLRQTEAEIWAQVEYLDRQETLTSTHRSLLVDWIIDVVDVFKLSPRTFFLAVDYTDRYLEFATVGKSQLQLLGAACLHAASKMEDLTYIGVRDLVLCAENVYTATEVREMEVKVLNTLNFALLVPTALDFLNIYERLIPPIEKKTSMLAHYLLELSLQEYQFLKYSPSVVATCCLSMAMYMIDEGPMSKDLANVCLYSWSDLQGCMMELQKLSSNASSNTFTTIKKRYSRTNRCEVANVSPPESFDMAF</sequence>
<keyword evidence="7" id="KW-0723">Serine/threonine-protein kinase</keyword>
<evidence type="ECO:0000256" key="20">
    <source>
        <dbReference type="ARBA" id="ARBA00047811"/>
    </source>
</evidence>
<keyword evidence="8" id="KW-0132">Cell division</keyword>
<evidence type="ECO:0000256" key="9">
    <source>
        <dbReference type="ARBA" id="ARBA00022679"/>
    </source>
</evidence>
<reference evidence="23" key="1">
    <citation type="submission" date="2020-04" db="EMBL/GenBank/DDBJ databases">
        <title>Hybrid Assembly of Korean Phytophthora infestans isolates.</title>
        <authorList>
            <person name="Prokchorchik M."/>
            <person name="Lee Y."/>
            <person name="Seo J."/>
            <person name="Cho J.-H."/>
            <person name="Park Y.-E."/>
            <person name="Jang D.-C."/>
            <person name="Im J.-S."/>
            <person name="Choi J.-G."/>
            <person name="Park H.-J."/>
            <person name="Lee G.-B."/>
            <person name="Lee Y.-G."/>
            <person name="Hong S.-Y."/>
            <person name="Cho K."/>
            <person name="Sohn K.H."/>
        </authorList>
    </citation>
    <scope>NUCLEOTIDE SEQUENCE</scope>
    <source>
        <strain evidence="23">KR_1_A1</strain>
    </source>
</reference>
<evidence type="ECO:0000256" key="19">
    <source>
        <dbReference type="ARBA" id="ARBA00042858"/>
    </source>
</evidence>
<dbReference type="PANTHER" id="PTHR24056:SF254">
    <property type="entry name" value="CYCLIN-DEPENDENT KINASE 2"/>
    <property type="match status" value="1"/>
</dbReference>
<comment type="caution">
    <text evidence="23">The sequence shown here is derived from an EMBL/GenBank/DDBJ whole genome shotgun (WGS) entry which is preliminary data.</text>
</comment>
<protein>
    <recommendedName>
        <fullName evidence="5">Cyclin-F</fullName>
        <ecNumber evidence="4">2.7.11.22</ecNumber>
    </recommendedName>
    <alternativeName>
        <fullName evidence="18">Cell division control protein 2 homolog</fullName>
    </alternativeName>
    <alternativeName>
        <fullName evidence="17">Cyclin-dependent kinase 2 homolog</fullName>
    </alternativeName>
    <alternativeName>
        <fullName evidence="19">cdc2-related kinase 2</fullName>
    </alternativeName>
</protein>
<dbReference type="InterPro" id="IPR000719">
    <property type="entry name" value="Prot_kinase_dom"/>
</dbReference>
<dbReference type="PANTHER" id="PTHR24056">
    <property type="entry name" value="CELL DIVISION PROTEIN KINASE"/>
    <property type="match status" value="1"/>
</dbReference>
<evidence type="ECO:0000256" key="5">
    <source>
        <dbReference type="ARBA" id="ARBA00019493"/>
    </source>
</evidence>
<keyword evidence="6" id="KW-0963">Cytoplasm</keyword>
<evidence type="ECO:0000256" key="18">
    <source>
        <dbReference type="ARBA" id="ARBA00041902"/>
    </source>
</evidence>
<dbReference type="GO" id="GO:0004693">
    <property type="term" value="F:cyclin-dependent protein serine/threonine kinase activity"/>
    <property type="evidence" value="ECO:0007669"/>
    <property type="project" value="UniProtKB-EC"/>
</dbReference>
<keyword evidence="13" id="KW-0195">Cyclin</keyword>
<dbReference type="SMART" id="SM00385">
    <property type="entry name" value="CYCLIN"/>
    <property type="match status" value="2"/>
</dbReference>
<evidence type="ECO:0000259" key="22">
    <source>
        <dbReference type="PROSITE" id="PS50011"/>
    </source>
</evidence>
<organism evidence="23 24">
    <name type="scientific">Phytophthora infestans</name>
    <name type="common">Potato late blight agent</name>
    <name type="synonym">Botrytis infestans</name>
    <dbReference type="NCBI Taxonomy" id="4787"/>
    <lineage>
        <taxon>Eukaryota</taxon>
        <taxon>Sar</taxon>
        <taxon>Stramenopiles</taxon>
        <taxon>Oomycota</taxon>
        <taxon>Peronosporomycetes</taxon>
        <taxon>Peronosporales</taxon>
        <taxon>Peronosporaceae</taxon>
        <taxon>Phytophthora</taxon>
    </lineage>
</organism>
<dbReference type="Gene3D" id="1.10.472.10">
    <property type="entry name" value="Cyclin-like"/>
    <property type="match status" value="2"/>
</dbReference>
<dbReference type="SUPFAM" id="SSF47954">
    <property type="entry name" value="Cyclin-like"/>
    <property type="match status" value="2"/>
</dbReference>